<dbReference type="AlphaFoldDB" id="A0A562RX04"/>
<gene>
    <name evidence="1" type="ORF">IQ16_02429</name>
</gene>
<keyword evidence="1" id="KW-0418">Kinase</keyword>
<name>A0A562RX04_9BRAD</name>
<dbReference type="GO" id="GO:0016301">
    <property type="term" value="F:kinase activity"/>
    <property type="evidence" value="ECO:0007669"/>
    <property type="project" value="UniProtKB-KW"/>
</dbReference>
<sequence length="55" mass="5433">MDGLVVGLGLSVVRAIAKAHNGLATYKASATGGSIFEIILPLNGVNDAAIPVDAA</sequence>
<accession>A0A562RX04</accession>
<protein>
    <submittedName>
        <fullName evidence="1">Two-component system sensor histidine kinase AdeS</fullName>
    </submittedName>
</protein>
<reference evidence="1 2" key="1">
    <citation type="journal article" date="2015" name="Stand. Genomic Sci.">
        <title>Genomic Encyclopedia of Bacterial and Archaeal Type Strains, Phase III: the genomes of soil and plant-associated and newly described type strains.</title>
        <authorList>
            <person name="Whitman W.B."/>
            <person name="Woyke T."/>
            <person name="Klenk H.P."/>
            <person name="Zhou Y."/>
            <person name="Lilburn T.G."/>
            <person name="Beck B.J."/>
            <person name="De Vos P."/>
            <person name="Vandamme P."/>
            <person name="Eisen J.A."/>
            <person name="Garrity G."/>
            <person name="Hugenholtz P."/>
            <person name="Kyrpides N.C."/>
        </authorList>
    </citation>
    <scope>NUCLEOTIDE SEQUENCE [LARGE SCALE GENOMIC DNA]</scope>
    <source>
        <strain evidence="1 2">CGMCC 1.10948</strain>
    </source>
</reference>
<dbReference type="Proteomes" id="UP000316291">
    <property type="component" value="Unassembled WGS sequence"/>
</dbReference>
<evidence type="ECO:0000313" key="1">
    <source>
        <dbReference type="EMBL" id="TWI72850.1"/>
    </source>
</evidence>
<dbReference type="EMBL" id="VLLA01000004">
    <property type="protein sequence ID" value="TWI72850.1"/>
    <property type="molecule type" value="Genomic_DNA"/>
</dbReference>
<dbReference type="SUPFAM" id="SSF55874">
    <property type="entry name" value="ATPase domain of HSP90 chaperone/DNA topoisomerase II/histidine kinase"/>
    <property type="match status" value="1"/>
</dbReference>
<keyword evidence="2" id="KW-1185">Reference proteome</keyword>
<proteinExistence type="predicted"/>
<dbReference type="Gene3D" id="3.30.565.10">
    <property type="entry name" value="Histidine kinase-like ATPase, C-terminal domain"/>
    <property type="match status" value="1"/>
</dbReference>
<evidence type="ECO:0000313" key="2">
    <source>
        <dbReference type="Proteomes" id="UP000316291"/>
    </source>
</evidence>
<organism evidence="1 2">
    <name type="scientific">Bradyrhizobium huanghuaihaiense</name>
    <dbReference type="NCBI Taxonomy" id="990078"/>
    <lineage>
        <taxon>Bacteria</taxon>
        <taxon>Pseudomonadati</taxon>
        <taxon>Pseudomonadota</taxon>
        <taxon>Alphaproteobacteria</taxon>
        <taxon>Hyphomicrobiales</taxon>
        <taxon>Nitrobacteraceae</taxon>
        <taxon>Bradyrhizobium</taxon>
    </lineage>
</organism>
<dbReference type="OrthoDB" id="8673316at2"/>
<dbReference type="InterPro" id="IPR036890">
    <property type="entry name" value="HATPase_C_sf"/>
</dbReference>
<comment type="caution">
    <text evidence="1">The sequence shown here is derived from an EMBL/GenBank/DDBJ whole genome shotgun (WGS) entry which is preliminary data.</text>
</comment>
<keyword evidence="1" id="KW-0808">Transferase</keyword>
<dbReference type="RefSeq" id="WP_018641423.1">
    <property type="nucleotide sequence ID" value="NZ_VLLA01000004.1"/>
</dbReference>